<gene>
    <name evidence="3" type="ORF">K469DRAFT_798509</name>
</gene>
<dbReference type="GO" id="GO:0004497">
    <property type="term" value="F:monooxygenase activity"/>
    <property type="evidence" value="ECO:0007669"/>
    <property type="project" value="InterPro"/>
</dbReference>
<dbReference type="Gene3D" id="1.10.630.10">
    <property type="entry name" value="Cytochrome P450"/>
    <property type="match status" value="1"/>
</dbReference>
<reference evidence="3" key="1">
    <citation type="journal article" date="2020" name="Stud. Mycol.">
        <title>101 Dothideomycetes genomes: a test case for predicting lifestyles and emergence of pathogens.</title>
        <authorList>
            <person name="Haridas S."/>
            <person name="Albert R."/>
            <person name="Binder M."/>
            <person name="Bloem J."/>
            <person name="Labutti K."/>
            <person name="Salamov A."/>
            <person name="Andreopoulos B."/>
            <person name="Baker S."/>
            <person name="Barry K."/>
            <person name="Bills G."/>
            <person name="Bluhm B."/>
            <person name="Cannon C."/>
            <person name="Castanera R."/>
            <person name="Culley D."/>
            <person name="Daum C."/>
            <person name="Ezra D."/>
            <person name="Gonzalez J."/>
            <person name="Henrissat B."/>
            <person name="Kuo A."/>
            <person name="Liang C."/>
            <person name="Lipzen A."/>
            <person name="Lutzoni F."/>
            <person name="Magnuson J."/>
            <person name="Mondo S."/>
            <person name="Nolan M."/>
            <person name="Ohm R."/>
            <person name="Pangilinan J."/>
            <person name="Park H.-J."/>
            <person name="Ramirez L."/>
            <person name="Alfaro M."/>
            <person name="Sun H."/>
            <person name="Tritt A."/>
            <person name="Yoshinaga Y."/>
            <person name="Zwiers L.-H."/>
            <person name="Turgeon B."/>
            <person name="Goodwin S."/>
            <person name="Spatafora J."/>
            <person name="Crous P."/>
            <person name="Grigoriev I."/>
        </authorList>
    </citation>
    <scope>NUCLEOTIDE SEQUENCE</scope>
    <source>
        <strain evidence="3">CBS 207.26</strain>
    </source>
</reference>
<comment type="cofactor">
    <cofactor evidence="2">
        <name>heme</name>
        <dbReference type="ChEBI" id="CHEBI:30413"/>
    </cofactor>
</comment>
<dbReference type="InterPro" id="IPR002401">
    <property type="entry name" value="Cyt_P450_E_grp-I"/>
</dbReference>
<dbReference type="SUPFAM" id="SSF48264">
    <property type="entry name" value="Cytochrome P450"/>
    <property type="match status" value="1"/>
</dbReference>
<dbReference type="CDD" id="cd11069">
    <property type="entry name" value="CYP_FUM15-like"/>
    <property type="match status" value="1"/>
</dbReference>
<dbReference type="Proteomes" id="UP000800200">
    <property type="component" value="Unassembled WGS sequence"/>
</dbReference>
<dbReference type="PANTHER" id="PTHR24305:SF166">
    <property type="entry name" value="CYTOCHROME P450 12A4, MITOCHONDRIAL-RELATED"/>
    <property type="match status" value="1"/>
</dbReference>
<evidence type="ECO:0000313" key="3">
    <source>
        <dbReference type="EMBL" id="KAF2179552.1"/>
    </source>
</evidence>
<feature type="binding site" description="axial binding residue" evidence="2">
    <location>
        <position position="493"/>
    </location>
    <ligand>
        <name>heme</name>
        <dbReference type="ChEBI" id="CHEBI:30413"/>
    </ligand>
    <ligandPart>
        <name>Fe</name>
        <dbReference type="ChEBI" id="CHEBI:18248"/>
    </ligandPart>
</feature>
<dbReference type="PRINTS" id="PR00385">
    <property type="entry name" value="P450"/>
</dbReference>
<dbReference type="GO" id="GO:0020037">
    <property type="term" value="F:heme binding"/>
    <property type="evidence" value="ECO:0007669"/>
    <property type="project" value="InterPro"/>
</dbReference>
<evidence type="ECO:0000313" key="4">
    <source>
        <dbReference type="Proteomes" id="UP000800200"/>
    </source>
</evidence>
<dbReference type="OrthoDB" id="1470350at2759"/>
<evidence type="ECO:0000256" key="1">
    <source>
        <dbReference type="ARBA" id="ARBA00010617"/>
    </source>
</evidence>
<comment type="similarity">
    <text evidence="1">Belongs to the cytochrome P450 family.</text>
</comment>
<name>A0A6A6DME9_9PEZI</name>
<sequence length="552" mass="62090">MALRLYFFPFATLAVIASLATQRSLLDLWLGLQLSHIVLIILGSNTLLFALWKAWVYPSFLDPLRHLPSPRGGLPLIRYGPEQFKRPPSEKVLGSLNSIPNDGLLRYPGFFGHYRLLPTSPKILSELLVTKSYDFQKEEQGRDILRLILGDGLVVAEGDGHRFQRKNLNPMFSFRHIKDLYPLMWGKAMEMVQCVRAEIGAFGDGKDSNGFILEVNQLASRATLDIIGVAALGKEFNTLRNADDELVQLYDWLLQPKKERLWWFLTNLVLTRHIAKRIPWKIEKEIGDGSVKLRQVCREFVKDKEAAMKVETVESVDTLAHLIRSNNFSNNELVDQILTFLAAGLHLGTLHAGQNPHYQNLLRNEVRAVIGSSALNATDMPSTLAPALDSLPYLNAICAETLRLYPSVPNTFRVAVRNTSLGSYPIPPGTRFIITPWLINRSPHLWGPKAGEFLPERWIDFPSPDKKGGKFNNHGGAPSNYALLTFLHGPRACIGQGFARSELRALVAAWVLAFEFEMRDPAENALASGMVTVKPKDGLWLRVRPTRQDYII</sequence>
<accession>A0A6A6DME9</accession>
<dbReference type="GO" id="GO:0005506">
    <property type="term" value="F:iron ion binding"/>
    <property type="evidence" value="ECO:0007669"/>
    <property type="project" value="InterPro"/>
</dbReference>
<dbReference type="InterPro" id="IPR050121">
    <property type="entry name" value="Cytochrome_P450_monoxygenase"/>
</dbReference>
<dbReference type="InterPro" id="IPR001128">
    <property type="entry name" value="Cyt_P450"/>
</dbReference>
<dbReference type="InterPro" id="IPR036396">
    <property type="entry name" value="Cyt_P450_sf"/>
</dbReference>
<dbReference type="PANTHER" id="PTHR24305">
    <property type="entry name" value="CYTOCHROME P450"/>
    <property type="match status" value="1"/>
</dbReference>
<dbReference type="EMBL" id="ML994665">
    <property type="protein sequence ID" value="KAF2179552.1"/>
    <property type="molecule type" value="Genomic_DNA"/>
</dbReference>
<protein>
    <submittedName>
        <fullName evidence="3">Cytochrome P450</fullName>
    </submittedName>
</protein>
<keyword evidence="4" id="KW-1185">Reference proteome</keyword>
<dbReference type="GO" id="GO:0016705">
    <property type="term" value="F:oxidoreductase activity, acting on paired donors, with incorporation or reduction of molecular oxygen"/>
    <property type="evidence" value="ECO:0007669"/>
    <property type="project" value="InterPro"/>
</dbReference>
<dbReference type="Pfam" id="PF00067">
    <property type="entry name" value="p450"/>
    <property type="match status" value="1"/>
</dbReference>
<proteinExistence type="inferred from homology"/>
<dbReference type="AlphaFoldDB" id="A0A6A6DME9"/>
<keyword evidence="2" id="KW-0349">Heme</keyword>
<keyword evidence="2" id="KW-0408">Iron</keyword>
<evidence type="ECO:0000256" key="2">
    <source>
        <dbReference type="PIRSR" id="PIRSR602401-1"/>
    </source>
</evidence>
<keyword evidence="2" id="KW-0479">Metal-binding</keyword>
<dbReference type="PRINTS" id="PR00463">
    <property type="entry name" value="EP450I"/>
</dbReference>
<organism evidence="3 4">
    <name type="scientific">Zopfia rhizophila CBS 207.26</name>
    <dbReference type="NCBI Taxonomy" id="1314779"/>
    <lineage>
        <taxon>Eukaryota</taxon>
        <taxon>Fungi</taxon>
        <taxon>Dikarya</taxon>
        <taxon>Ascomycota</taxon>
        <taxon>Pezizomycotina</taxon>
        <taxon>Dothideomycetes</taxon>
        <taxon>Dothideomycetes incertae sedis</taxon>
        <taxon>Zopfiaceae</taxon>
        <taxon>Zopfia</taxon>
    </lineage>
</organism>